<dbReference type="GO" id="GO:0006352">
    <property type="term" value="P:DNA-templated transcription initiation"/>
    <property type="evidence" value="ECO:0007669"/>
    <property type="project" value="InterPro"/>
</dbReference>
<dbReference type="InterPro" id="IPR013249">
    <property type="entry name" value="RNA_pol_sigma70_r4_t2"/>
</dbReference>
<dbReference type="GO" id="GO:0016987">
    <property type="term" value="F:sigma factor activity"/>
    <property type="evidence" value="ECO:0007669"/>
    <property type="project" value="InterPro"/>
</dbReference>
<dbReference type="Gene3D" id="1.10.10.10">
    <property type="entry name" value="Winged helix-like DNA-binding domain superfamily/Winged helix DNA-binding domain"/>
    <property type="match status" value="1"/>
</dbReference>
<feature type="domain" description="RNA polymerase sigma factor 70 region 4 type 2" evidence="1">
    <location>
        <begin position="9"/>
        <end position="60"/>
    </location>
</feature>
<evidence type="ECO:0000313" key="2">
    <source>
        <dbReference type="EMBL" id="MDN3193706.1"/>
    </source>
</evidence>
<dbReference type="Pfam" id="PF08281">
    <property type="entry name" value="Sigma70_r4_2"/>
    <property type="match status" value="1"/>
</dbReference>
<dbReference type="RefSeq" id="WP_231438115.1">
    <property type="nucleotide sequence ID" value="NZ_CP091237.1"/>
</dbReference>
<reference evidence="2" key="2">
    <citation type="submission" date="2023-03" db="EMBL/GenBank/DDBJ databases">
        <authorList>
            <person name="Zajac M."/>
            <person name="Kwit R."/>
            <person name="Wasyl D."/>
        </authorList>
    </citation>
    <scope>NUCLEOTIDE SEQUENCE</scope>
    <source>
        <strain evidence="2">691B_2</strain>
    </source>
</reference>
<dbReference type="Proteomes" id="UP001173174">
    <property type="component" value="Unassembled WGS sequence"/>
</dbReference>
<dbReference type="AlphaFoldDB" id="A0AAW7KI25"/>
<comment type="caution">
    <text evidence="2">The sequence shown here is derived from an EMBL/GenBank/DDBJ whole genome shotgun (WGS) entry which is preliminary data.</text>
</comment>
<name>A0AAW7KI25_ENTFL</name>
<reference evidence="2" key="1">
    <citation type="journal article" date="2023" name="Pathogens">
        <title>Prevalence of Enterococcus spp. and the Whole-Genome Characteristics of Enterococcus faecium and Enterococcus faecalis Strains Isolated from Free-Living Birds in Poland.</title>
        <authorList>
            <person name="Kwit R."/>
            <person name="Zajac M."/>
            <person name="Smialowska-Weglinska A."/>
            <person name="Skarzynska M."/>
            <person name="Bomba A."/>
            <person name="Lalak A."/>
            <person name="Skrzypiec E."/>
            <person name="Wojdat D."/>
            <person name="Koza W."/>
            <person name="Mikos-Wojewoda E."/>
            <person name="Pasim P."/>
            <person name="Skora M."/>
            <person name="Polak M."/>
            <person name="Wiacek J."/>
            <person name="Wasyl D."/>
        </authorList>
    </citation>
    <scope>NUCLEOTIDE SEQUENCE</scope>
    <source>
        <strain evidence="2">691B_2</strain>
    </source>
</reference>
<protein>
    <submittedName>
        <fullName evidence="2">Sigma factor-like helix-turn-helix DNA-binding protein</fullName>
    </submittedName>
</protein>
<evidence type="ECO:0000259" key="1">
    <source>
        <dbReference type="Pfam" id="PF08281"/>
    </source>
</evidence>
<evidence type="ECO:0000313" key="3">
    <source>
        <dbReference type="Proteomes" id="UP001173174"/>
    </source>
</evidence>
<dbReference type="InterPro" id="IPR036388">
    <property type="entry name" value="WH-like_DNA-bd_sf"/>
</dbReference>
<gene>
    <name evidence="2" type="ORF">P0E79_14635</name>
</gene>
<organism evidence="2 3">
    <name type="scientific">Enterococcus faecalis</name>
    <name type="common">Streptococcus faecalis</name>
    <dbReference type="NCBI Taxonomy" id="1351"/>
    <lineage>
        <taxon>Bacteria</taxon>
        <taxon>Bacillati</taxon>
        <taxon>Bacillota</taxon>
        <taxon>Bacilli</taxon>
        <taxon>Lactobacillales</taxon>
        <taxon>Enterococcaceae</taxon>
        <taxon>Enterococcus</taxon>
    </lineage>
</organism>
<dbReference type="InterPro" id="IPR013324">
    <property type="entry name" value="RNA_pol_sigma_r3/r4-like"/>
</dbReference>
<dbReference type="SUPFAM" id="SSF88659">
    <property type="entry name" value="Sigma3 and sigma4 domains of RNA polymerase sigma factors"/>
    <property type="match status" value="1"/>
</dbReference>
<dbReference type="GO" id="GO:0003677">
    <property type="term" value="F:DNA binding"/>
    <property type="evidence" value="ECO:0007669"/>
    <property type="project" value="UniProtKB-KW"/>
</dbReference>
<sequence length="71" mass="8261">MKLLVANPELAEAINKLPEELKRIILLFYYAGYNDREIGEPIGLSAGSIWYQRQKAVKQLKRNLEEIQDEK</sequence>
<accession>A0AAW7KI25</accession>
<proteinExistence type="predicted"/>
<keyword evidence="2" id="KW-0238">DNA-binding</keyword>
<dbReference type="EMBL" id="JAREWH010000028">
    <property type="protein sequence ID" value="MDN3193706.1"/>
    <property type="molecule type" value="Genomic_DNA"/>
</dbReference>